<dbReference type="SUPFAM" id="SSF56801">
    <property type="entry name" value="Acetyl-CoA synthetase-like"/>
    <property type="match status" value="1"/>
</dbReference>
<name>A0ABS2GV66_9BURK</name>
<dbReference type="RefSeq" id="WP_205050406.1">
    <property type="nucleotide sequence ID" value="NZ_JACJKX010000009.1"/>
</dbReference>
<dbReference type="InterPro" id="IPR029069">
    <property type="entry name" value="HotDog_dom_sf"/>
</dbReference>
<dbReference type="InterPro" id="IPR054545">
    <property type="entry name" value="ApeI-like"/>
</dbReference>
<gene>
    <name evidence="4" type="ORF">H5985_05985</name>
</gene>
<evidence type="ECO:0000313" key="5">
    <source>
        <dbReference type="Proteomes" id="UP000777002"/>
    </source>
</evidence>
<reference evidence="4 5" key="1">
    <citation type="journal article" date="2021" name="Sci. Rep.">
        <title>The distribution of antibiotic resistance genes in chicken gut microbiota commensals.</title>
        <authorList>
            <person name="Juricova H."/>
            <person name="Matiasovicova J."/>
            <person name="Kubasova T."/>
            <person name="Cejkova D."/>
            <person name="Rychlik I."/>
        </authorList>
    </citation>
    <scope>NUCLEOTIDE SEQUENCE [LARGE SCALE GENOMIC DNA]</scope>
    <source>
        <strain evidence="4 5">An562</strain>
    </source>
</reference>
<dbReference type="Pfam" id="PF00501">
    <property type="entry name" value="AMP-binding"/>
    <property type="match status" value="1"/>
</dbReference>
<keyword evidence="1" id="KW-0436">Ligase</keyword>
<dbReference type="SUPFAM" id="SSF54637">
    <property type="entry name" value="Thioesterase/thiol ester dehydrase-isomerase"/>
    <property type="match status" value="1"/>
</dbReference>
<evidence type="ECO:0000313" key="4">
    <source>
        <dbReference type="EMBL" id="MBM6928817.1"/>
    </source>
</evidence>
<dbReference type="Gene3D" id="3.30.300.30">
    <property type="match status" value="1"/>
</dbReference>
<evidence type="ECO:0000259" key="2">
    <source>
        <dbReference type="Pfam" id="PF00501"/>
    </source>
</evidence>
<dbReference type="InterPro" id="IPR045851">
    <property type="entry name" value="AMP-bd_C_sf"/>
</dbReference>
<evidence type="ECO:0000259" key="3">
    <source>
        <dbReference type="Pfam" id="PF22818"/>
    </source>
</evidence>
<dbReference type="Gene3D" id="3.10.129.10">
    <property type="entry name" value="Hotdog Thioesterase"/>
    <property type="match status" value="1"/>
</dbReference>
<proteinExistence type="predicted"/>
<dbReference type="PANTHER" id="PTHR43352">
    <property type="entry name" value="ACETYL-COA SYNTHETASE"/>
    <property type="match status" value="1"/>
</dbReference>
<feature type="domain" description="ApeI dehydratase-like" evidence="3">
    <location>
        <begin position="460"/>
        <end position="551"/>
    </location>
</feature>
<feature type="domain" description="AMP-dependent synthetase/ligase" evidence="2">
    <location>
        <begin position="108"/>
        <end position="275"/>
    </location>
</feature>
<dbReference type="Proteomes" id="UP000777002">
    <property type="component" value="Unassembled WGS sequence"/>
</dbReference>
<protein>
    <submittedName>
        <fullName evidence="4">AMP-binding protein</fullName>
    </submittedName>
</protein>
<dbReference type="PANTHER" id="PTHR43352:SF1">
    <property type="entry name" value="ANTHRANILATE--COA LIGASE"/>
    <property type="match status" value="1"/>
</dbReference>
<dbReference type="Pfam" id="PF22818">
    <property type="entry name" value="ApeI-like"/>
    <property type="match status" value="1"/>
</dbReference>
<keyword evidence="5" id="KW-1185">Reference proteome</keyword>
<organism evidence="4 5">
    <name type="scientific">Parasutterella secunda</name>
    <dbReference type="NCBI Taxonomy" id="626947"/>
    <lineage>
        <taxon>Bacteria</taxon>
        <taxon>Pseudomonadati</taxon>
        <taxon>Pseudomonadota</taxon>
        <taxon>Betaproteobacteria</taxon>
        <taxon>Burkholderiales</taxon>
        <taxon>Sutterellaceae</taxon>
        <taxon>Parasutterella</taxon>
    </lineage>
</organism>
<evidence type="ECO:0000256" key="1">
    <source>
        <dbReference type="ARBA" id="ARBA00022598"/>
    </source>
</evidence>
<comment type="caution">
    <text evidence="4">The sequence shown here is derived from an EMBL/GenBank/DDBJ whole genome shotgun (WGS) entry which is preliminary data.</text>
</comment>
<dbReference type="EMBL" id="JACJKX010000009">
    <property type="protein sequence ID" value="MBM6928817.1"/>
    <property type="molecule type" value="Genomic_DNA"/>
</dbReference>
<dbReference type="InterPro" id="IPR000873">
    <property type="entry name" value="AMP-dep_synth/lig_dom"/>
</dbReference>
<dbReference type="Gene3D" id="3.40.50.12780">
    <property type="entry name" value="N-terminal domain of ligase-like"/>
    <property type="match status" value="1"/>
</dbReference>
<dbReference type="InterPro" id="IPR042099">
    <property type="entry name" value="ANL_N_sf"/>
</dbReference>
<accession>A0ABS2GV66</accession>
<sequence>MDIVEALKNSDSDAAVAIENTKVLTAGELLNAIGRWKAFFESAGIKSTVLFCSDRIRFTAALIGAWCAGTRTVLPTDMTQFTRQRLEKEGHFFVFDETPVIRHEVISPTQNLRLTLDEALVEMFTSGSTGEPTRVLKTLTQVLSDIGTLDADFPVKPQNGAIIFSTVSHQHIYGFLWTVLWPLSSGRLLTQERLVFPESIHQALKENTPVILISSPAHLKRLPLDLNWAEVREHLDCLVSSGGPLSEEGLGLCQEAFGQTPFEILGSTELDGIAWRQRRFCADKTIDSDSCRWHPMPGTLIGKNDEGILQVKSSRLDPLHWTTGNDRIETLEDGTFTLLGRTDRIVKIEEKRLSLTAMEQEIIDSGYCTEARAFVLPKSNELAVVAVPSKTGQEKLLSGKWGLIKAIEGRLRKRFEAVLLPHRWRFEPMMPTNSQGKYTLKSLEDLFDPRHIEPFAWEMERNRFVLRFKANPKLPYFEGHFPEWPILPGVAQVQMVLTEAARYLKTPLSVSCVSNLKFMSLIHPGTDLVMQADFDTEQLKLKYRMTSPDGKRQYSCASIAFKR</sequence>